<dbReference type="Proteomes" id="UP000076154">
    <property type="component" value="Unassembled WGS sequence"/>
</dbReference>
<accession>A0A369K5B7</accession>
<dbReference type="InParanoid" id="A0A369K5B7"/>
<reference evidence="1" key="1">
    <citation type="submission" date="2018-04" db="EMBL/GenBank/DDBJ databases">
        <title>Whole genome sequencing of Hypsizygus marmoreus.</title>
        <authorList>
            <person name="Choi I.-G."/>
            <person name="Min B."/>
            <person name="Kim J.-G."/>
            <person name="Kim S."/>
            <person name="Oh Y.-L."/>
            <person name="Kong W.-S."/>
            <person name="Park H."/>
            <person name="Jeong J."/>
            <person name="Song E.-S."/>
        </authorList>
    </citation>
    <scope>NUCLEOTIDE SEQUENCE [LARGE SCALE GENOMIC DNA]</scope>
    <source>
        <strain evidence="1">51987-8</strain>
    </source>
</reference>
<comment type="caution">
    <text evidence="1">The sequence shown here is derived from an EMBL/GenBank/DDBJ whole genome shotgun (WGS) entry which is preliminary data.</text>
</comment>
<dbReference type="EMBL" id="LUEZ02000013">
    <property type="protein sequence ID" value="RDB27967.1"/>
    <property type="molecule type" value="Genomic_DNA"/>
</dbReference>
<evidence type="ECO:0000313" key="1">
    <source>
        <dbReference type="EMBL" id="RDB27967.1"/>
    </source>
</evidence>
<proteinExistence type="predicted"/>
<gene>
    <name evidence="1" type="ORF">Hypma_002101</name>
</gene>
<sequence>MTDLQASHANVHHIRKERLIDHAYPDSYKAQHILYQDTFPVPLERMSQREIEQLALAPLRFLTLFGSANCKCPKRTRVLSVPYNEDNNEGLITRLWLVPRPLPLHRGRKSDSQYMGLGFRP</sequence>
<organism evidence="1 2">
    <name type="scientific">Hypsizygus marmoreus</name>
    <name type="common">White beech mushroom</name>
    <name type="synonym">Agaricus marmoreus</name>
    <dbReference type="NCBI Taxonomy" id="39966"/>
    <lineage>
        <taxon>Eukaryota</taxon>
        <taxon>Fungi</taxon>
        <taxon>Dikarya</taxon>
        <taxon>Basidiomycota</taxon>
        <taxon>Agaricomycotina</taxon>
        <taxon>Agaricomycetes</taxon>
        <taxon>Agaricomycetidae</taxon>
        <taxon>Agaricales</taxon>
        <taxon>Tricholomatineae</taxon>
        <taxon>Lyophyllaceae</taxon>
        <taxon>Hypsizygus</taxon>
    </lineage>
</organism>
<name>A0A369K5B7_HYPMA</name>
<evidence type="ECO:0000313" key="2">
    <source>
        <dbReference type="Proteomes" id="UP000076154"/>
    </source>
</evidence>
<keyword evidence="2" id="KW-1185">Reference proteome</keyword>
<protein>
    <submittedName>
        <fullName evidence="1">Uncharacterized protein</fullName>
    </submittedName>
</protein>
<dbReference type="AlphaFoldDB" id="A0A369K5B7"/>